<reference evidence="1 2" key="1">
    <citation type="journal article" date="2010" name="Environ. Microbiol.">
        <title>Genomic analysis of oceanic cyanobacterial myoviruses compared with T4-like myoviruses from diverse hosts and environments.</title>
        <authorList>
            <person name="Sullivan M.B."/>
            <person name="Huang K.H."/>
            <person name="Ignacio-Espinoza J.C."/>
            <person name="Berlin A.M."/>
            <person name="Kelly L."/>
            <person name="Weigele P.R."/>
            <person name="DeFrancesco A.S."/>
            <person name="Kern S.E."/>
            <person name="Thompson L.R."/>
            <person name="Young S."/>
            <person name="Yandava C."/>
            <person name="Fu R."/>
            <person name="Krastins B."/>
            <person name="Chase M."/>
            <person name="Sarracino D."/>
            <person name="Osburne M.S."/>
            <person name="Henn M.R."/>
            <person name="Chisholm S.W."/>
        </authorList>
    </citation>
    <scope>NUCLEOTIDE SEQUENCE [LARGE SCALE GENOMIC DNA]</scope>
    <source>
        <strain evidence="1">8109-3</strain>
    </source>
</reference>
<dbReference type="KEGG" id="vg:10328673"/>
<dbReference type="RefSeq" id="YP_004324157.1">
    <property type="nucleotide sequence ID" value="NC_015287.1"/>
</dbReference>
<evidence type="ECO:0000313" key="2">
    <source>
        <dbReference type="Proteomes" id="UP000006527"/>
    </source>
</evidence>
<protein>
    <submittedName>
        <fullName evidence="1">Baseplate wedge</fullName>
    </submittedName>
</protein>
<evidence type="ECO:0000313" key="1">
    <source>
        <dbReference type="EMBL" id="ADO98170.1"/>
    </source>
</evidence>
<name>E3SL22_9CAUD</name>
<dbReference type="InterPro" id="IPR036327">
    <property type="entry name" value="Gp8_sf"/>
</dbReference>
<keyword evidence="2" id="KW-1185">Reference proteome</keyword>
<dbReference type="EMBL" id="GU071098">
    <property type="protein sequence ID" value="ADO98170.1"/>
    <property type="molecule type" value="Genomic_DNA"/>
</dbReference>
<accession>E3SL22</accession>
<dbReference type="SUPFAM" id="SSF89433">
    <property type="entry name" value="Baseplate structural protein gp8"/>
    <property type="match status" value="2"/>
</dbReference>
<dbReference type="Proteomes" id="UP000006527">
    <property type="component" value="Segment"/>
</dbReference>
<dbReference type="Gene3D" id="2.60.340.10">
    <property type="entry name" value="baseplate structural protein gp8, domain 1"/>
    <property type="match status" value="2"/>
</dbReference>
<sequence>MPAIISEQFRILNAETFVQSFVGVGSTVNKYYAFMGLPNSVEPKAGGTATWATNTPSPLDGFEEEYSIKESIIAMKKVTDKDVRRLVRKVSWVAGTTYEMYRHDYNIYNLTPITSQGSLYDANYYVVNEDLKVYICLQNGSDPENPKGRPSYDQPTFVDLEPRAAGTSGDGYVWKYLYTIKPSEIVKFDSIEYIPVPENWGNQGETVATKANAIDGKIEVVVVNDRGSNYQPISTSFANVPILGDGSGGKATITIDSFGKVSEVFVTDGGEGYTHGSIQFFPGAPGSESGGVLANLTNTGIGTTSVANFSVIIPPKGGHGYDVYRELGAYRALLYSRFETLETNPDIIEGNDFARVGLIKNPTVFGSNTELLDTAMVSGLKALKLGGITTATTYAVDSEITQTVGVGSTAIGYVASWDKVTGVLKYYQPMGLASSETGYKIIPFTSVPDAGYGVTINGSSVSGSLLSIDTNYNGVSTSINNKTYQLGMSFTSGISSAEFNTKSGEIIYIDNRTAIPRSASQKEDIKIVLEF</sequence>
<dbReference type="GeneID" id="10328673"/>
<proteinExistence type="predicted"/>
<gene>
    <name evidence="1" type="primary">gp8</name>
    <name evidence="1" type="ORF">SSSM7_104</name>
</gene>
<organism evidence="1 2">
    <name type="scientific">Synechococcus phage S-SSM7</name>
    <dbReference type="NCBI Taxonomy" id="445686"/>
    <lineage>
        <taxon>Viruses</taxon>
        <taxon>Duplodnaviria</taxon>
        <taxon>Heunggongvirae</taxon>
        <taxon>Uroviricota</taxon>
        <taxon>Caudoviricetes</taxon>
        <taxon>Pantevenvirales</taxon>
        <taxon>Kyanoviridae</taxon>
        <taxon>Lipsvirus</taxon>
        <taxon>Lipsvirus ssm7</taxon>
    </lineage>
</organism>
<dbReference type="OrthoDB" id="2344at10239"/>